<evidence type="ECO:0000313" key="1">
    <source>
        <dbReference type="EMBL" id="GGZ31835.1"/>
    </source>
</evidence>
<comment type="caution">
    <text evidence="1">The sequence shown here is derived from an EMBL/GenBank/DDBJ whole genome shotgun (WGS) entry which is preliminary data.</text>
</comment>
<reference evidence="1" key="2">
    <citation type="submission" date="2020-09" db="EMBL/GenBank/DDBJ databases">
        <authorList>
            <person name="Sun Q."/>
            <person name="Kim S."/>
        </authorList>
    </citation>
    <scope>NUCLEOTIDE SEQUENCE</scope>
    <source>
        <strain evidence="1">KCTC 32296</strain>
    </source>
</reference>
<evidence type="ECO:0000313" key="2">
    <source>
        <dbReference type="Proteomes" id="UP000662572"/>
    </source>
</evidence>
<keyword evidence="2" id="KW-1185">Reference proteome</keyword>
<sequence>MTKSLSDGAGVSVHFTDAAPGGEAYDWRADRTPADVMELITNRLNRPRHALEFRTVQIGDGEGIEVRARPEGKTVPVYMALIWGDITFRDLIAVGHHHERKAS</sequence>
<accession>A0A918USV2</accession>
<organism evidence="1 2">
    <name type="scientific">Asticcacaulis endophyticus</name>
    <dbReference type="NCBI Taxonomy" id="1395890"/>
    <lineage>
        <taxon>Bacteria</taxon>
        <taxon>Pseudomonadati</taxon>
        <taxon>Pseudomonadota</taxon>
        <taxon>Alphaproteobacteria</taxon>
        <taxon>Caulobacterales</taxon>
        <taxon>Caulobacteraceae</taxon>
        <taxon>Asticcacaulis</taxon>
    </lineage>
</organism>
<gene>
    <name evidence="1" type="ORF">GCM10011273_17290</name>
</gene>
<dbReference type="EMBL" id="BMZB01000002">
    <property type="protein sequence ID" value="GGZ31835.1"/>
    <property type="molecule type" value="Genomic_DNA"/>
</dbReference>
<dbReference type="AlphaFoldDB" id="A0A918USV2"/>
<proteinExistence type="predicted"/>
<dbReference type="RefSeq" id="WP_189486075.1">
    <property type="nucleotide sequence ID" value="NZ_BMZB01000002.1"/>
</dbReference>
<protein>
    <submittedName>
        <fullName evidence="1">Uncharacterized protein</fullName>
    </submittedName>
</protein>
<name>A0A918USV2_9CAUL</name>
<reference evidence="1" key="1">
    <citation type="journal article" date="2014" name="Int. J. Syst. Evol. Microbiol.">
        <title>Complete genome sequence of Corynebacterium casei LMG S-19264T (=DSM 44701T), isolated from a smear-ripened cheese.</title>
        <authorList>
            <consortium name="US DOE Joint Genome Institute (JGI-PGF)"/>
            <person name="Walter F."/>
            <person name="Albersmeier A."/>
            <person name="Kalinowski J."/>
            <person name="Ruckert C."/>
        </authorList>
    </citation>
    <scope>NUCLEOTIDE SEQUENCE</scope>
    <source>
        <strain evidence="1">KCTC 32296</strain>
    </source>
</reference>
<dbReference type="Proteomes" id="UP000662572">
    <property type="component" value="Unassembled WGS sequence"/>
</dbReference>